<protein>
    <submittedName>
        <fullName evidence="8">Protein YicC</fullName>
    </submittedName>
</protein>
<comment type="similarity">
    <text evidence="5">Belongs to the YicC/YloC family.</text>
</comment>
<feature type="domain" description="Endoribonuclease YicC-like C-terminal" evidence="7">
    <location>
        <begin position="174"/>
        <end position="292"/>
    </location>
</feature>
<organism evidence="8 9">
    <name type="scientific">Nitrospira defluvii</name>
    <dbReference type="NCBI Taxonomy" id="330214"/>
    <lineage>
        <taxon>Bacteria</taxon>
        <taxon>Pseudomonadati</taxon>
        <taxon>Nitrospirota</taxon>
        <taxon>Nitrospiria</taxon>
        <taxon>Nitrospirales</taxon>
        <taxon>Nitrospiraceae</taxon>
        <taxon>Nitrospira</taxon>
    </lineage>
</organism>
<evidence type="ECO:0000259" key="6">
    <source>
        <dbReference type="Pfam" id="PF03755"/>
    </source>
</evidence>
<sequence length="292" mass="32312">MIRSMTGYGKKDVTSQTASVTVEIRSVNHRFLEVAVRVPRSLAQLEDQIRKTVQQRCLRGRVDVSVSVHAAGGSLKTVQIDQALAKQYHVALKKLQKGLGLKGTVDISLLAGFRDIVSITDEPVDTEHLGKTVVRALGGALTDLEKMRRREGDALVKDLHAHLDAIRIAKSVVADRAPELAANAFGRMKGRIEALLQTELPDPARLQQELALYADRSDISEELVRLESHMLQFDQTLHSKESVGKTLEFLLQEMGREVNTIGSKANDADIAALVVRMKAELEKLREQVQNVE</sequence>
<evidence type="ECO:0000313" key="9">
    <source>
        <dbReference type="Proteomes" id="UP000675880"/>
    </source>
</evidence>
<evidence type="ECO:0000313" key="8">
    <source>
        <dbReference type="EMBL" id="CAE6774056.1"/>
    </source>
</evidence>
<reference evidence="8 9" key="1">
    <citation type="submission" date="2021-02" db="EMBL/GenBank/DDBJ databases">
        <authorList>
            <person name="Han P."/>
        </authorList>
    </citation>
    <scope>NUCLEOTIDE SEQUENCE [LARGE SCALE GENOMIC DNA]</scope>
    <source>
        <strain evidence="8">Candidatus Nitrospira sp. ZN2</strain>
    </source>
</reference>
<keyword evidence="2" id="KW-0540">Nuclease</keyword>
<dbReference type="Pfam" id="PF08340">
    <property type="entry name" value="YicC-like_C"/>
    <property type="match status" value="1"/>
</dbReference>
<evidence type="ECO:0000256" key="4">
    <source>
        <dbReference type="ARBA" id="ARBA00022801"/>
    </source>
</evidence>
<dbReference type="Pfam" id="PF03755">
    <property type="entry name" value="YicC-like_N"/>
    <property type="match status" value="1"/>
</dbReference>
<evidence type="ECO:0000259" key="7">
    <source>
        <dbReference type="Pfam" id="PF08340"/>
    </source>
</evidence>
<gene>
    <name evidence="8" type="ORF">NSPZN2_40429</name>
</gene>
<keyword evidence="3" id="KW-0255">Endonuclease</keyword>
<dbReference type="Proteomes" id="UP000675880">
    <property type="component" value="Unassembled WGS sequence"/>
</dbReference>
<keyword evidence="4" id="KW-0378">Hydrolase</keyword>
<feature type="domain" description="Endoribonuclease YicC-like N-terminal" evidence="6">
    <location>
        <begin position="2"/>
        <end position="156"/>
    </location>
</feature>
<evidence type="ECO:0000256" key="2">
    <source>
        <dbReference type="ARBA" id="ARBA00022722"/>
    </source>
</evidence>
<dbReference type="InterPro" id="IPR005229">
    <property type="entry name" value="YicC/YloC-like"/>
</dbReference>
<comment type="caution">
    <text evidence="8">The sequence shown here is derived from an EMBL/GenBank/DDBJ whole genome shotgun (WGS) entry which is preliminary data.</text>
</comment>
<dbReference type="InterPro" id="IPR013551">
    <property type="entry name" value="YicC-like_C"/>
</dbReference>
<name>A0ABM8RVP9_9BACT</name>
<dbReference type="PANTHER" id="PTHR30636">
    <property type="entry name" value="UPF0701 PROTEIN YICC"/>
    <property type="match status" value="1"/>
</dbReference>
<accession>A0ABM8RVP9</accession>
<dbReference type="EMBL" id="CAJNBJ010000017">
    <property type="protein sequence ID" value="CAE6774056.1"/>
    <property type="molecule type" value="Genomic_DNA"/>
</dbReference>
<dbReference type="PANTHER" id="PTHR30636:SF3">
    <property type="entry name" value="UPF0701 PROTEIN YICC"/>
    <property type="match status" value="1"/>
</dbReference>
<dbReference type="InterPro" id="IPR013527">
    <property type="entry name" value="YicC-like_N"/>
</dbReference>
<dbReference type="RefSeq" id="WP_213043246.1">
    <property type="nucleotide sequence ID" value="NZ_CAJNBJ010000017.1"/>
</dbReference>
<dbReference type="NCBIfam" id="TIGR00255">
    <property type="entry name" value="YicC/YloC family endoribonuclease"/>
    <property type="match status" value="1"/>
</dbReference>
<proteinExistence type="inferred from homology"/>
<evidence type="ECO:0000256" key="3">
    <source>
        <dbReference type="ARBA" id="ARBA00022759"/>
    </source>
</evidence>
<evidence type="ECO:0000256" key="5">
    <source>
        <dbReference type="ARBA" id="ARBA00035648"/>
    </source>
</evidence>
<keyword evidence="9" id="KW-1185">Reference proteome</keyword>
<comment type="cofactor">
    <cofactor evidence="1">
        <name>a divalent metal cation</name>
        <dbReference type="ChEBI" id="CHEBI:60240"/>
    </cofactor>
</comment>
<evidence type="ECO:0000256" key="1">
    <source>
        <dbReference type="ARBA" id="ARBA00001968"/>
    </source>
</evidence>